<dbReference type="EMBL" id="BGPR01019789">
    <property type="protein sequence ID" value="GBN82944.1"/>
    <property type="molecule type" value="Genomic_DNA"/>
</dbReference>
<keyword evidence="3" id="KW-1185">Reference proteome</keyword>
<evidence type="ECO:0000313" key="3">
    <source>
        <dbReference type="Proteomes" id="UP000499080"/>
    </source>
</evidence>
<proteinExistence type="predicted"/>
<dbReference type="AlphaFoldDB" id="A0A4Y2S429"/>
<sequence length="98" mass="10567">MSNNLIINSGVSINDGDINITGNEGTVTTEAIRVDNLDQNTLPVNTFNNTVENNAHTHTNGITPREEQNHQSPQLSLDQMAEMLISNAINTAEPPGLT</sequence>
<dbReference type="Proteomes" id="UP000499080">
    <property type="component" value="Unassembled WGS sequence"/>
</dbReference>
<gene>
    <name evidence="2" type="ORF">AVEN_252667_1</name>
</gene>
<organism evidence="2 3">
    <name type="scientific">Araneus ventricosus</name>
    <name type="common">Orbweaver spider</name>
    <name type="synonym">Epeira ventricosa</name>
    <dbReference type="NCBI Taxonomy" id="182803"/>
    <lineage>
        <taxon>Eukaryota</taxon>
        <taxon>Metazoa</taxon>
        <taxon>Ecdysozoa</taxon>
        <taxon>Arthropoda</taxon>
        <taxon>Chelicerata</taxon>
        <taxon>Arachnida</taxon>
        <taxon>Araneae</taxon>
        <taxon>Araneomorphae</taxon>
        <taxon>Entelegynae</taxon>
        <taxon>Araneoidea</taxon>
        <taxon>Araneidae</taxon>
        <taxon>Araneus</taxon>
    </lineage>
</organism>
<name>A0A4Y2S429_ARAVE</name>
<evidence type="ECO:0000313" key="2">
    <source>
        <dbReference type="EMBL" id="GBN82944.1"/>
    </source>
</evidence>
<comment type="caution">
    <text evidence="2">The sequence shown here is derived from an EMBL/GenBank/DDBJ whole genome shotgun (WGS) entry which is preliminary data.</text>
</comment>
<evidence type="ECO:0000256" key="1">
    <source>
        <dbReference type="SAM" id="MobiDB-lite"/>
    </source>
</evidence>
<feature type="region of interest" description="Disordered" evidence="1">
    <location>
        <begin position="54"/>
        <end position="73"/>
    </location>
</feature>
<protein>
    <submittedName>
        <fullName evidence="2">Uncharacterized protein</fullName>
    </submittedName>
</protein>
<reference evidence="2 3" key="1">
    <citation type="journal article" date="2019" name="Sci. Rep.">
        <title>Orb-weaving spider Araneus ventricosus genome elucidates the spidroin gene catalogue.</title>
        <authorList>
            <person name="Kono N."/>
            <person name="Nakamura H."/>
            <person name="Ohtoshi R."/>
            <person name="Moran D.A.P."/>
            <person name="Shinohara A."/>
            <person name="Yoshida Y."/>
            <person name="Fujiwara M."/>
            <person name="Mori M."/>
            <person name="Tomita M."/>
            <person name="Arakawa K."/>
        </authorList>
    </citation>
    <scope>NUCLEOTIDE SEQUENCE [LARGE SCALE GENOMIC DNA]</scope>
</reference>
<accession>A0A4Y2S429</accession>